<keyword evidence="2" id="KW-0813">Transport</keyword>
<evidence type="ECO:0000259" key="5">
    <source>
        <dbReference type="PROSITE" id="PS50893"/>
    </source>
</evidence>
<dbReference type="PROSITE" id="PS50893">
    <property type="entry name" value="ABC_TRANSPORTER_2"/>
    <property type="match status" value="1"/>
</dbReference>
<evidence type="ECO:0000256" key="3">
    <source>
        <dbReference type="ARBA" id="ARBA00022741"/>
    </source>
</evidence>
<organism evidence="6 7">
    <name type="scientific">Halanaerobium salsuginis</name>
    <dbReference type="NCBI Taxonomy" id="29563"/>
    <lineage>
        <taxon>Bacteria</taxon>
        <taxon>Bacillati</taxon>
        <taxon>Bacillota</taxon>
        <taxon>Clostridia</taxon>
        <taxon>Halanaerobiales</taxon>
        <taxon>Halanaerobiaceae</taxon>
        <taxon>Halanaerobium</taxon>
    </lineage>
</organism>
<dbReference type="GO" id="GO:0016887">
    <property type="term" value="F:ATP hydrolysis activity"/>
    <property type="evidence" value="ECO:0007669"/>
    <property type="project" value="InterPro"/>
</dbReference>
<dbReference type="Gene3D" id="3.40.50.300">
    <property type="entry name" value="P-loop containing nucleotide triphosphate hydrolases"/>
    <property type="match status" value="1"/>
</dbReference>
<evidence type="ECO:0000313" key="7">
    <source>
        <dbReference type="Proteomes" id="UP000199006"/>
    </source>
</evidence>
<dbReference type="RefSeq" id="WP_089862741.1">
    <property type="nucleotide sequence ID" value="NZ_FOTI01000063.1"/>
</dbReference>
<accession>A0A1I4MYB8</accession>
<dbReference type="PROSITE" id="PS00211">
    <property type="entry name" value="ABC_TRANSPORTER_1"/>
    <property type="match status" value="1"/>
</dbReference>
<protein>
    <submittedName>
        <fullName evidence="6">ABC-2 type transport system ATP-binding protein</fullName>
    </submittedName>
</protein>
<dbReference type="InterPro" id="IPR003593">
    <property type="entry name" value="AAA+_ATPase"/>
</dbReference>
<dbReference type="EMBL" id="FOTI01000063">
    <property type="protein sequence ID" value="SFM08279.1"/>
    <property type="molecule type" value="Genomic_DNA"/>
</dbReference>
<evidence type="ECO:0000256" key="1">
    <source>
        <dbReference type="ARBA" id="ARBA00005417"/>
    </source>
</evidence>
<dbReference type="InterPro" id="IPR003439">
    <property type="entry name" value="ABC_transporter-like_ATP-bd"/>
</dbReference>
<dbReference type="Pfam" id="PF00005">
    <property type="entry name" value="ABC_tran"/>
    <property type="match status" value="1"/>
</dbReference>
<dbReference type="GO" id="GO:0005524">
    <property type="term" value="F:ATP binding"/>
    <property type="evidence" value="ECO:0007669"/>
    <property type="project" value="UniProtKB-KW"/>
</dbReference>
<keyword evidence="3" id="KW-0547">Nucleotide-binding</keyword>
<dbReference type="SMART" id="SM00382">
    <property type="entry name" value="AAA"/>
    <property type="match status" value="1"/>
</dbReference>
<dbReference type="InterPro" id="IPR050763">
    <property type="entry name" value="ABC_transporter_ATP-binding"/>
</dbReference>
<name>A0A1I4MYB8_9FIRM</name>
<dbReference type="OrthoDB" id="9804819at2"/>
<dbReference type="Proteomes" id="UP000199006">
    <property type="component" value="Unassembled WGS sequence"/>
</dbReference>
<comment type="similarity">
    <text evidence="1">Belongs to the ABC transporter superfamily.</text>
</comment>
<keyword evidence="7" id="KW-1185">Reference proteome</keyword>
<dbReference type="SUPFAM" id="SSF52540">
    <property type="entry name" value="P-loop containing nucleoside triphosphate hydrolases"/>
    <property type="match status" value="1"/>
</dbReference>
<dbReference type="STRING" id="29563.SAMN02983006_02755"/>
<dbReference type="PANTHER" id="PTHR42711:SF5">
    <property type="entry name" value="ABC TRANSPORTER ATP-BINDING PROTEIN NATA"/>
    <property type="match status" value="1"/>
</dbReference>
<evidence type="ECO:0000256" key="4">
    <source>
        <dbReference type="ARBA" id="ARBA00022840"/>
    </source>
</evidence>
<keyword evidence="4 6" id="KW-0067">ATP-binding</keyword>
<reference evidence="6 7" key="1">
    <citation type="submission" date="2016-10" db="EMBL/GenBank/DDBJ databases">
        <authorList>
            <person name="de Groot N.N."/>
        </authorList>
    </citation>
    <scope>NUCLEOTIDE SEQUENCE [LARGE SCALE GENOMIC DNA]</scope>
    <source>
        <strain evidence="6 7">ATCC 51327</strain>
    </source>
</reference>
<proteinExistence type="inferred from homology"/>
<evidence type="ECO:0000256" key="2">
    <source>
        <dbReference type="ARBA" id="ARBA00022448"/>
    </source>
</evidence>
<dbReference type="InterPro" id="IPR027417">
    <property type="entry name" value="P-loop_NTPase"/>
</dbReference>
<dbReference type="PANTHER" id="PTHR42711">
    <property type="entry name" value="ABC TRANSPORTER ATP-BINDING PROTEIN"/>
    <property type="match status" value="1"/>
</dbReference>
<gene>
    <name evidence="6" type="ORF">SAMN02983006_02755</name>
</gene>
<evidence type="ECO:0000313" key="6">
    <source>
        <dbReference type="EMBL" id="SFM08279.1"/>
    </source>
</evidence>
<dbReference type="InterPro" id="IPR017871">
    <property type="entry name" value="ABC_transporter-like_CS"/>
</dbReference>
<sequence>MLVINSLTKNYDGFTAVDNLSFKVGEGEIFGFLGHNGAGKTTTISMLVSLIRPSSGTAEIAGYDVVKDNLKVRSILGYLPENVNLYSNLTAFENLYFFGSLSGVENVEKRINEVLKDLEMHSWKDTKVREFSKGMRQRIGIAQALLHKPRILFLDEPTSGLDPQGTKSIRDLLLYINNNWNTTIFLNTHLLSEVKKICSSIGIISHGQLLMTDSLINIKKKFGSEKSLEDIYFRIEGDQNNGKNTVYSI</sequence>
<dbReference type="AlphaFoldDB" id="A0A1I4MYB8"/>
<feature type="domain" description="ABC transporter" evidence="5">
    <location>
        <begin position="2"/>
        <end position="231"/>
    </location>
</feature>